<feature type="domain" description="DUF4333" evidence="2">
    <location>
        <begin position="96"/>
        <end position="156"/>
    </location>
</feature>
<evidence type="ECO:0000313" key="3">
    <source>
        <dbReference type="EMBL" id="QIV85572.1"/>
    </source>
</evidence>
<evidence type="ECO:0000313" key="4">
    <source>
        <dbReference type="Proteomes" id="UP000501849"/>
    </source>
</evidence>
<accession>A0A6H0SD58</accession>
<keyword evidence="1" id="KW-0732">Signal</keyword>
<protein>
    <submittedName>
        <fullName evidence="3">DUF4333 domain-containing protein</fullName>
    </submittedName>
</protein>
<dbReference type="EMBL" id="CP038799">
    <property type="protein sequence ID" value="QIV85572.1"/>
    <property type="molecule type" value="Genomic_DNA"/>
</dbReference>
<sequence length="167" mass="17846">MLLMLPAALASCSFSMSAGGPDYAKLESAITDELNSSYQKIDREVSDVACEKPEKAPKAGDKFLCNADVDGSTVRVQVVVSDDEDNVEFSTLDVIFDLSQTAQGLTKEISADRGFAVTVTCGEGLKVVEVGESFECTAADRRGDTRPVKVTPGGVDEDDRWELIGVN</sequence>
<dbReference type="AlphaFoldDB" id="A0A6H0SD58"/>
<dbReference type="Proteomes" id="UP000501849">
    <property type="component" value="Chromosome"/>
</dbReference>
<gene>
    <name evidence="3" type="ORF">EXE63_28950</name>
</gene>
<evidence type="ECO:0000259" key="2">
    <source>
        <dbReference type="Pfam" id="PF14230"/>
    </source>
</evidence>
<proteinExistence type="predicted"/>
<name>A0A6H0SD58_9MYCO</name>
<dbReference type="Pfam" id="PF14230">
    <property type="entry name" value="DUF4333"/>
    <property type="match status" value="2"/>
</dbReference>
<feature type="domain" description="DUF4333" evidence="2">
    <location>
        <begin position="9"/>
        <end position="84"/>
    </location>
</feature>
<feature type="chain" id="PRO_5038940842" evidence="1">
    <location>
        <begin position="19"/>
        <end position="167"/>
    </location>
</feature>
<reference evidence="3 4" key="1">
    <citation type="submission" date="2019-04" db="EMBL/GenBank/DDBJ databases">
        <title>Draft, Whole-Genome Sequence of the Anthracene-degrading Mycobacterium frederiksbergense LB501T, Isolated from a Polycyclic Aromatic Hydrocarbon (PAH)-Contaminated Soil.</title>
        <authorList>
            <person name="Augelletti F."/>
        </authorList>
    </citation>
    <scope>NUCLEOTIDE SEQUENCE [LARGE SCALE GENOMIC DNA]</scope>
    <source>
        <strain evidence="3 4">LB 501T</strain>
    </source>
</reference>
<dbReference type="KEGG" id="mfre:EXE63_28950"/>
<evidence type="ECO:0000256" key="1">
    <source>
        <dbReference type="SAM" id="SignalP"/>
    </source>
</evidence>
<organism evidence="3 4">
    <name type="scientific">Mycolicibacterium frederiksbergense</name>
    <dbReference type="NCBI Taxonomy" id="117567"/>
    <lineage>
        <taxon>Bacteria</taxon>
        <taxon>Bacillati</taxon>
        <taxon>Actinomycetota</taxon>
        <taxon>Actinomycetes</taxon>
        <taxon>Mycobacteriales</taxon>
        <taxon>Mycobacteriaceae</taxon>
        <taxon>Mycolicibacterium</taxon>
    </lineage>
</organism>
<feature type="signal peptide" evidence="1">
    <location>
        <begin position="1"/>
        <end position="18"/>
    </location>
</feature>
<dbReference type="InterPro" id="IPR025637">
    <property type="entry name" value="DUF4333"/>
</dbReference>
<keyword evidence="4" id="KW-1185">Reference proteome</keyword>